<evidence type="ECO:0000256" key="2">
    <source>
        <dbReference type="ARBA" id="ARBA00003444"/>
    </source>
</evidence>
<dbReference type="InterPro" id="IPR015421">
    <property type="entry name" value="PyrdxlP-dep_Trfase_major"/>
</dbReference>
<evidence type="ECO:0000256" key="5">
    <source>
        <dbReference type="ARBA" id="ARBA00022573"/>
    </source>
</evidence>
<dbReference type="EMBL" id="JACOFX010000006">
    <property type="protein sequence ID" value="MBC3908693.1"/>
    <property type="molecule type" value="Genomic_DNA"/>
</dbReference>
<evidence type="ECO:0000259" key="10">
    <source>
        <dbReference type="Pfam" id="PF00155"/>
    </source>
</evidence>
<keyword evidence="7 11" id="KW-0456">Lyase</keyword>
<dbReference type="Gene3D" id="3.90.1150.10">
    <property type="entry name" value="Aspartate Aminotransferase, domain 1"/>
    <property type="match status" value="1"/>
</dbReference>
<dbReference type="PANTHER" id="PTHR42885:SF1">
    <property type="entry name" value="THREONINE-PHOSPHATE DECARBOXYLASE"/>
    <property type="match status" value="1"/>
</dbReference>
<evidence type="ECO:0000313" key="11">
    <source>
        <dbReference type="EMBL" id="MBC3908693.1"/>
    </source>
</evidence>
<dbReference type="NCBIfam" id="TIGR01140">
    <property type="entry name" value="L_thr_O3P_dcar"/>
    <property type="match status" value="1"/>
</dbReference>
<dbReference type="Proteomes" id="UP000646911">
    <property type="component" value="Unassembled WGS sequence"/>
</dbReference>
<dbReference type="PANTHER" id="PTHR42885">
    <property type="entry name" value="HISTIDINOL-PHOSPHATE AMINOTRANSFERASE-RELATED"/>
    <property type="match status" value="1"/>
</dbReference>
<accession>A0ABR6ZAI7</accession>
<reference evidence="11 12" key="1">
    <citation type="submission" date="2020-08" db="EMBL/GenBank/DDBJ databases">
        <title>Novel species isolated from subtropical streams in China.</title>
        <authorList>
            <person name="Lu H."/>
        </authorList>
    </citation>
    <scope>NUCLEOTIDE SEQUENCE [LARGE SCALE GENOMIC DNA]</scope>
    <source>
        <strain evidence="11 12">NL8W</strain>
    </source>
</reference>
<comment type="pathway">
    <text evidence="3">Cofactor biosynthesis; adenosylcobalamin biosynthesis.</text>
</comment>
<evidence type="ECO:0000256" key="1">
    <source>
        <dbReference type="ARBA" id="ARBA00001933"/>
    </source>
</evidence>
<keyword evidence="12" id="KW-1185">Reference proteome</keyword>
<proteinExistence type="predicted"/>
<comment type="caution">
    <text evidence="11">The sequence shown here is derived from an EMBL/GenBank/DDBJ whole genome shotgun (WGS) entry which is preliminary data.</text>
</comment>
<gene>
    <name evidence="11" type="ORF">H8L47_14100</name>
</gene>
<evidence type="ECO:0000256" key="4">
    <source>
        <dbReference type="ARBA" id="ARBA00012285"/>
    </source>
</evidence>
<evidence type="ECO:0000256" key="3">
    <source>
        <dbReference type="ARBA" id="ARBA00004953"/>
    </source>
</evidence>
<comment type="catalytic activity">
    <reaction evidence="9">
        <text>O-phospho-L-threonine + H(+) = (R)-1-aminopropan-2-yl phosphate + CO2</text>
        <dbReference type="Rhea" id="RHEA:11492"/>
        <dbReference type="ChEBI" id="CHEBI:15378"/>
        <dbReference type="ChEBI" id="CHEBI:16526"/>
        <dbReference type="ChEBI" id="CHEBI:58563"/>
        <dbReference type="ChEBI" id="CHEBI:58675"/>
        <dbReference type="EC" id="4.1.1.81"/>
    </reaction>
</comment>
<dbReference type="RefSeq" id="WP_186954236.1">
    <property type="nucleotide sequence ID" value="NZ_JACOFX010000006.1"/>
</dbReference>
<dbReference type="InterPro" id="IPR005860">
    <property type="entry name" value="CobD"/>
</dbReference>
<dbReference type="PROSITE" id="PS00105">
    <property type="entry name" value="AA_TRANSFER_CLASS_1"/>
    <property type="match status" value="1"/>
</dbReference>
<comment type="cofactor">
    <cofactor evidence="1">
        <name>pyridoxal 5'-phosphate</name>
        <dbReference type="ChEBI" id="CHEBI:597326"/>
    </cofactor>
</comment>
<dbReference type="Pfam" id="PF00155">
    <property type="entry name" value="Aminotran_1_2"/>
    <property type="match status" value="1"/>
</dbReference>
<dbReference type="Gene3D" id="3.40.640.10">
    <property type="entry name" value="Type I PLP-dependent aspartate aminotransferase-like (Major domain)"/>
    <property type="match status" value="1"/>
</dbReference>
<dbReference type="InterPro" id="IPR015424">
    <property type="entry name" value="PyrdxlP-dep_Trfase"/>
</dbReference>
<dbReference type="InterPro" id="IPR004838">
    <property type="entry name" value="NHTrfase_class1_PyrdxlP-BS"/>
</dbReference>
<keyword evidence="5" id="KW-0169">Cobalamin biosynthesis</keyword>
<evidence type="ECO:0000256" key="6">
    <source>
        <dbReference type="ARBA" id="ARBA00022898"/>
    </source>
</evidence>
<name>A0ABR6ZAI7_9BURK</name>
<keyword evidence="6" id="KW-0663">Pyridoxal phosphate</keyword>
<sequence length="352" mass="39556">MLEHGGNLRDAVRHFGRPLEDWLDLSTGINPHFYPAPQLAANAWHRLPEYSDALVQAAQSYYRAPQMLAVAGSQAVIQALPRLRPAARVAVSAPSYAEHAYQWRQAGHAVTECIYAELHAAVEQADVVVLCNPNNPTGEFITPAQLLRWAAQLAERGGWLVVDEAFADTVPDMSVANHTDQPGLIVLRSVGKFFGLAGIRLGFVAAEQNLLQQLANYLGPWSVSGPAQQIAIAALNDRQWQMQTAQRLQQEGERLRQLLKTHDMRSSGTDLFQWCSHQDLDDKSEQLWQFMAERGIWLRWFAQGPHRPHGLRFGLPGSEAGWQRLVLGLDEWCELNFKDSPTQRRRGRKDFS</sequence>
<dbReference type="InterPro" id="IPR004839">
    <property type="entry name" value="Aminotransferase_I/II_large"/>
</dbReference>
<comment type="function">
    <text evidence="2">Decarboxylates L-threonine-O-3-phosphate to yield (R)-1-amino-2-propanol O-2-phosphate, the precursor for the linkage between the nucleotide loop and the corrin ring in cobalamin.</text>
</comment>
<dbReference type="EC" id="4.1.1.81" evidence="4"/>
<dbReference type="SUPFAM" id="SSF53383">
    <property type="entry name" value="PLP-dependent transferases"/>
    <property type="match status" value="1"/>
</dbReference>
<evidence type="ECO:0000256" key="8">
    <source>
        <dbReference type="ARBA" id="ARBA00029996"/>
    </source>
</evidence>
<protein>
    <recommendedName>
        <fullName evidence="4">threonine-phosphate decarboxylase</fullName>
        <ecNumber evidence="4">4.1.1.81</ecNumber>
    </recommendedName>
    <alternativeName>
        <fullName evidence="8">L-threonine-O-3-phosphate decarboxylase</fullName>
    </alternativeName>
</protein>
<dbReference type="CDD" id="cd00609">
    <property type="entry name" value="AAT_like"/>
    <property type="match status" value="1"/>
</dbReference>
<organism evidence="11 12">
    <name type="scientific">Undibacterium umbellatum</name>
    <dbReference type="NCBI Taxonomy" id="2762300"/>
    <lineage>
        <taxon>Bacteria</taxon>
        <taxon>Pseudomonadati</taxon>
        <taxon>Pseudomonadota</taxon>
        <taxon>Betaproteobacteria</taxon>
        <taxon>Burkholderiales</taxon>
        <taxon>Oxalobacteraceae</taxon>
        <taxon>Undibacterium</taxon>
    </lineage>
</organism>
<evidence type="ECO:0000313" key="12">
    <source>
        <dbReference type="Proteomes" id="UP000646911"/>
    </source>
</evidence>
<feature type="domain" description="Aminotransferase class I/classII large" evidence="10">
    <location>
        <begin position="39"/>
        <end position="301"/>
    </location>
</feature>
<evidence type="ECO:0000256" key="9">
    <source>
        <dbReference type="ARBA" id="ARBA00048531"/>
    </source>
</evidence>
<dbReference type="InterPro" id="IPR015422">
    <property type="entry name" value="PyrdxlP-dep_Trfase_small"/>
</dbReference>
<dbReference type="GO" id="GO:0048472">
    <property type="term" value="F:threonine-phosphate decarboxylase activity"/>
    <property type="evidence" value="ECO:0007669"/>
    <property type="project" value="UniProtKB-EC"/>
</dbReference>
<evidence type="ECO:0000256" key="7">
    <source>
        <dbReference type="ARBA" id="ARBA00023239"/>
    </source>
</evidence>